<dbReference type="EMBL" id="AGNL01048081">
    <property type="protein sequence ID" value="EJK45996.1"/>
    <property type="molecule type" value="Genomic_DNA"/>
</dbReference>
<gene>
    <name evidence="1" type="ORF">THAOC_35362</name>
</gene>
<keyword evidence="2" id="KW-1185">Reference proteome</keyword>
<comment type="caution">
    <text evidence="1">The sequence shown here is derived from an EMBL/GenBank/DDBJ whole genome shotgun (WGS) entry which is preliminary data.</text>
</comment>
<evidence type="ECO:0000313" key="2">
    <source>
        <dbReference type="Proteomes" id="UP000266841"/>
    </source>
</evidence>
<sequence>MCDCVYFHLFSKHFSFIAGVATQVKEAAVLALDSDAGDVIPPSLRGAANSFDPSLGDSEGESCIKPGEYCRATFALSSPCCSGYYCGGQLDHPHAMTHPTCRKCLTNFFCPGRTPQN</sequence>
<name>K0RAC6_THAOC</name>
<accession>K0RAC6</accession>
<reference evidence="1 2" key="1">
    <citation type="journal article" date="2012" name="Genome Biol.">
        <title>Genome and low-iron response of an oceanic diatom adapted to chronic iron limitation.</title>
        <authorList>
            <person name="Lommer M."/>
            <person name="Specht M."/>
            <person name="Roy A.S."/>
            <person name="Kraemer L."/>
            <person name="Andreson R."/>
            <person name="Gutowska M.A."/>
            <person name="Wolf J."/>
            <person name="Bergner S.V."/>
            <person name="Schilhabel M.B."/>
            <person name="Klostermeier U.C."/>
            <person name="Beiko R.G."/>
            <person name="Rosenstiel P."/>
            <person name="Hippler M."/>
            <person name="Laroche J."/>
        </authorList>
    </citation>
    <scope>NUCLEOTIDE SEQUENCE [LARGE SCALE GENOMIC DNA]</scope>
    <source>
        <strain evidence="1 2">CCMP1005</strain>
    </source>
</reference>
<organism evidence="1 2">
    <name type="scientific">Thalassiosira oceanica</name>
    <name type="common">Marine diatom</name>
    <dbReference type="NCBI Taxonomy" id="159749"/>
    <lineage>
        <taxon>Eukaryota</taxon>
        <taxon>Sar</taxon>
        <taxon>Stramenopiles</taxon>
        <taxon>Ochrophyta</taxon>
        <taxon>Bacillariophyta</taxon>
        <taxon>Coscinodiscophyceae</taxon>
        <taxon>Thalassiosirophycidae</taxon>
        <taxon>Thalassiosirales</taxon>
        <taxon>Thalassiosiraceae</taxon>
        <taxon>Thalassiosira</taxon>
    </lineage>
</organism>
<evidence type="ECO:0000313" key="1">
    <source>
        <dbReference type="EMBL" id="EJK45996.1"/>
    </source>
</evidence>
<dbReference type="Proteomes" id="UP000266841">
    <property type="component" value="Unassembled WGS sequence"/>
</dbReference>
<dbReference type="AlphaFoldDB" id="K0RAC6"/>
<protein>
    <submittedName>
        <fullName evidence="1">Uncharacterized protein</fullName>
    </submittedName>
</protein>
<proteinExistence type="predicted"/>